<protein>
    <submittedName>
        <fullName evidence="2">Uncharacterized protein</fullName>
    </submittedName>
</protein>
<name>A0A916TBX8_9SPHN</name>
<proteinExistence type="predicted"/>
<accession>A0A916TBX8</accession>
<comment type="caution">
    <text evidence="2">The sequence shown here is derived from an EMBL/GenBank/DDBJ whole genome shotgun (WGS) entry which is preliminary data.</text>
</comment>
<keyword evidence="1" id="KW-1133">Transmembrane helix</keyword>
<evidence type="ECO:0000313" key="2">
    <source>
        <dbReference type="EMBL" id="GGB37771.1"/>
    </source>
</evidence>
<feature type="transmembrane region" description="Helical" evidence="1">
    <location>
        <begin position="44"/>
        <end position="68"/>
    </location>
</feature>
<dbReference type="AlphaFoldDB" id="A0A916TBX8"/>
<sequence>MVIERALEHGGHAVAAEKRNATAHPYGHDRAAAMEGMAMTPTATLAQIVAMTGLTVLALGAGILVATIGGRWTM</sequence>
<keyword evidence="3" id="KW-1185">Reference proteome</keyword>
<dbReference type="Proteomes" id="UP000623067">
    <property type="component" value="Unassembled WGS sequence"/>
</dbReference>
<evidence type="ECO:0000256" key="1">
    <source>
        <dbReference type="SAM" id="Phobius"/>
    </source>
</evidence>
<reference evidence="2" key="2">
    <citation type="submission" date="2020-09" db="EMBL/GenBank/DDBJ databases">
        <authorList>
            <person name="Sun Q."/>
            <person name="Zhou Y."/>
        </authorList>
    </citation>
    <scope>NUCLEOTIDE SEQUENCE</scope>
    <source>
        <strain evidence="2">CGMCC 1.15330</strain>
    </source>
</reference>
<keyword evidence="1" id="KW-0812">Transmembrane</keyword>
<organism evidence="2 3">
    <name type="scientific">Sphingomonas metalli</name>
    <dbReference type="NCBI Taxonomy" id="1779358"/>
    <lineage>
        <taxon>Bacteria</taxon>
        <taxon>Pseudomonadati</taxon>
        <taxon>Pseudomonadota</taxon>
        <taxon>Alphaproteobacteria</taxon>
        <taxon>Sphingomonadales</taxon>
        <taxon>Sphingomonadaceae</taxon>
        <taxon>Sphingomonas</taxon>
    </lineage>
</organism>
<gene>
    <name evidence="2" type="ORF">GCM10011380_28940</name>
</gene>
<keyword evidence="1" id="KW-0472">Membrane</keyword>
<evidence type="ECO:0000313" key="3">
    <source>
        <dbReference type="Proteomes" id="UP000623067"/>
    </source>
</evidence>
<reference evidence="2" key="1">
    <citation type="journal article" date="2014" name="Int. J. Syst. Evol. Microbiol.">
        <title>Complete genome sequence of Corynebacterium casei LMG S-19264T (=DSM 44701T), isolated from a smear-ripened cheese.</title>
        <authorList>
            <consortium name="US DOE Joint Genome Institute (JGI-PGF)"/>
            <person name="Walter F."/>
            <person name="Albersmeier A."/>
            <person name="Kalinowski J."/>
            <person name="Ruckert C."/>
        </authorList>
    </citation>
    <scope>NUCLEOTIDE SEQUENCE</scope>
    <source>
        <strain evidence="2">CGMCC 1.15330</strain>
    </source>
</reference>
<dbReference type="EMBL" id="BMIH01000004">
    <property type="protein sequence ID" value="GGB37771.1"/>
    <property type="molecule type" value="Genomic_DNA"/>
</dbReference>